<evidence type="ECO:0000313" key="2">
    <source>
        <dbReference type="Proteomes" id="UP000005239"/>
    </source>
</evidence>
<protein>
    <submittedName>
        <fullName evidence="1">Uncharacterized protein</fullName>
    </submittedName>
</protein>
<reference evidence="1" key="2">
    <citation type="submission" date="2022-06" db="UniProtKB">
        <authorList>
            <consortium name="EnsemblMetazoa"/>
        </authorList>
    </citation>
    <scope>IDENTIFICATION</scope>
    <source>
        <strain evidence="1">PS312</strain>
    </source>
</reference>
<keyword evidence="2" id="KW-1185">Reference proteome</keyword>
<proteinExistence type="predicted"/>
<sequence length="152" mass="16005">MLSNLLLLCISFAATNALTCVTDGTITYIEYFQGVIVQSSSHDFSYGYVDCSANLNRCATFKSMNITDFVNLDAGKDGSAFAQMVRSEEGQVAGRCCMSQADADKIGAVQADKCDNSKAGCSCTTDHCTGAAGAVFSMLSIVALLGYSVCHI</sequence>
<organism evidence="1 2">
    <name type="scientific">Pristionchus pacificus</name>
    <name type="common">Parasitic nematode worm</name>
    <dbReference type="NCBI Taxonomy" id="54126"/>
    <lineage>
        <taxon>Eukaryota</taxon>
        <taxon>Metazoa</taxon>
        <taxon>Ecdysozoa</taxon>
        <taxon>Nematoda</taxon>
        <taxon>Chromadorea</taxon>
        <taxon>Rhabditida</taxon>
        <taxon>Rhabditina</taxon>
        <taxon>Diplogasteromorpha</taxon>
        <taxon>Diplogasteroidea</taxon>
        <taxon>Neodiplogasteridae</taxon>
        <taxon>Pristionchus</taxon>
    </lineage>
</organism>
<name>A0A2A6CKN8_PRIPA</name>
<gene>
    <name evidence="1" type="primary">WBGene00280079</name>
</gene>
<accession>A0A8R1UZ10</accession>
<dbReference type="AlphaFoldDB" id="A0A2A6CKN8"/>
<dbReference type="EnsemblMetazoa" id="PPA41710.1">
    <property type="protein sequence ID" value="PPA41710.1"/>
    <property type="gene ID" value="WBGene00280079"/>
</dbReference>
<accession>A0A2A6CKN8</accession>
<reference evidence="2" key="1">
    <citation type="journal article" date="2008" name="Nat. Genet.">
        <title>The Pristionchus pacificus genome provides a unique perspective on nematode lifestyle and parasitism.</title>
        <authorList>
            <person name="Dieterich C."/>
            <person name="Clifton S.W."/>
            <person name="Schuster L.N."/>
            <person name="Chinwalla A."/>
            <person name="Delehaunty K."/>
            <person name="Dinkelacker I."/>
            <person name="Fulton L."/>
            <person name="Fulton R."/>
            <person name="Godfrey J."/>
            <person name="Minx P."/>
            <person name="Mitreva M."/>
            <person name="Roeseler W."/>
            <person name="Tian H."/>
            <person name="Witte H."/>
            <person name="Yang S.P."/>
            <person name="Wilson R.K."/>
            <person name="Sommer R.J."/>
        </authorList>
    </citation>
    <scope>NUCLEOTIDE SEQUENCE [LARGE SCALE GENOMIC DNA]</scope>
    <source>
        <strain evidence="2">PS312</strain>
    </source>
</reference>
<evidence type="ECO:0000313" key="1">
    <source>
        <dbReference type="EnsemblMetazoa" id="PPA41710.1"/>
    </source>
</evidence>
<dbReference type="Proteomes" id="UP000005239">
    <property type="component" value="Unassembled WGS sequence"/>
</dbReference>